<proteinExistence type="predicted"/>
<gene>
    <name evidence="1" type="ORF">PIB30_016479</name>
</gene>
<evidence type="ECO:0000313" key="2">
    <source>
        <dbReference type="Proteomes" id="UP001341840"/>
    </source>
</evidence>
<dbReference type="Proteomes" id="UP001341840">
    <property type="component" value="Unassembled WGS sequence"/>
</dbReference>
<organism evidence="1 2">
    <name type="scientific">Stylosanthes scabra</name>
    <dbReference type="NCBI Taxonomy" id="79078"/>
    <lineage>
        <taxon>Eukaryota</taxon>
        <taxon>Viridiplantae</taxon>
        <taxon>Streptophyta</taxon>
        <taxon>Embryophyta</taxon>
        <taxon>Tracheophyta</taxon>
        <taxon>Spermatophyta</taxon>
        <taxon>Magnoliopsida</taxon>
        <taxon>eudicotyledons</taxon>
        <taxon>Gunneridae</taxon>
        <taxon>Pentapetalae</taxon>
        <taxon>rosids</taxon>
        <taxon>fabids</taxon>
        <taxon>Fabales</taxon>
        <taxon>Fabaceae</taxon>
        <taxon>Papilionoideae</taxon>
        <taxon>50 kb inversion clade</taxon>
        <taxon>dalbergioids sensu lato</taxon>
        <taxon>Dalbergieae</taxon>
        <taxon>Pterocarpus clade</taxon>
        <taxon>Stylosanthes</taxon>
    </lineage>
</organism>
<dbReference type="EMBL" id="JASCZI010241702">
    <property type="protein sequence ID" value="MED6205293.1"/>
    <property type="molecule type" value="Genomic_DNA"/>
</dbReference>
<protein>
    <submittedName>
        <fullName evidence="1">Uncharacterized protein</fullName>
    </submittedName>
</protein>
<sequence length="95" mass="11428">MAHDHVRTLWWEKFRKKFRFRKGQEQAMYIAWCTRAAKRLRDLFHAIHIKDAPTHWIPPYVLQQLKEYWATEDYIAVCRKAKASQASSTDGSLHR</sequence>
<comment type="caution">
    <text evidence="1">The sequence shown here is derived from an EMBL/GenBank/DDBJ whole genome shotgun (WGS) entry which is preliminary data.</text>
</comment>
<reference evidence="1 2" key="1">
    <citation type="journal article" date="2023" name="Plants (Basel)">
        <title>Bridging the Gap: Combining Genomics and Transcriptomics Approaches to Understand Stylosanthes scabra, an Orphan Legume from the Brazilian Caatinga.</title>
        <authorList>
            <person name="Ferreira-Neto J.R.C."/>
            <person name="da Silva M.D."/>
            <person name="Binneck E."/>
            <person name="de Melo N.F."/>
            <person name="da Silva R.H."/>
            <person name="de Melo A.L.T.M."/>
            <person name="Pandolfi V."/>
            <person name="Bustamante F.O."/>
            <person name="Brasileiro-Vidal A.C."/>
            <person name="Benko-Iseppon A.M."/>
        </authorList>
    </citation>
    <scope>NUCLEOTIDE SEQUENCE [LARGE SCALE GENOMIC DNA]</scope>
    <source>
        <tissue evidence="1">Leaves</tissue>
    </source>
</reference>
<evidence type="ECO:0000313" key="1">
    <source>
        <dbReference type="EMBL" id="MED6205293.1"/>
    </source>
</evidence>
<keyword evidence="2" id="KW-1185">Reference proteome</keyword>
<accession>A0ABU6Y949</accession>
<name>A0ABU6Y949_9FABA</name>